<evidence type="ECO:0000313" key="3">
    <source>
        <dbReference type="Proteomes" id="UP001592531"/>
    </source>
</evidence>
<feature type="region of interest" description="Disordered" evidence="1">
    <location>
        <begin position="1"/>
        <end position="23"/>
    </location>
</feature>
<keyword evidence="2" id="KW-0560">Oxidoreductase</keyword>
<comment type="caution">
    <text evidence="2">The sequence shown here is derived from an EMBL/GenBank/DDBJ whole genome shotgun (WGS) entry which is preliminary data.</text>
</comment>
<dbReference type="NCBIfam" id="NF042432">
    <property type="entry name" value="DHPACoAdixog_DpgC"/>
    <property type="match status" value="1"/>
</dbReference>
<dbReference type="RefSeq" id="WP_380544589.1">
    <property type="nucleotide sequence ID" value="NZ_JBHFAB010000040.1"/>
</dbReference>
<dbReference type="InterPro" id="IPR029045">
    <property type="entry name" value="ClpP/crotonase-like_dom_sf"/>
</dbReference>
<accession>A0ABV6W605</accession>
<dbReference type="Gene3D" id="1.20.58.1300">
    <property type="match status" value="1"/>
</dbReference>
<protein>
    <submittedName>
        <fullName evidence="2">(3,5-dihydroxyphenyl)acetyl-CoA 1,2-dioxygenase DpgC</fullName>
        <ecNumber evidence="2">1.13.11.80</ecNumber>
    </submittedName>
</protein>
<sequence>MTDARPPRRQHRPAPLQPPTALPPFNGVFPADATRLGSHLGPLRHALDALPARPDRTPDQQRNAEQLLLAARSARVAFMRTHGERLHRELTDGGAQPLRLDALAATAAGLIPGLAPTRDQIAAERRFDQVDKDGHELDQGIVLWGMLRSPQAGTRILEAMLAPTPRALALLPDFSRTGTAHLGTVAVVRDNGIAHLTLNNTRCLNAEDDQLAEDLETAVDLALLDPGTRVGVLRGGVMDHARYAGRRVFCSGINLTRLYHGQISLVDFLLRRETGYLHKLVRGLRLPGADPLSPDALHEKPWVAAVDAHAIGGGMQLLLAFDHVVAEDTAQFSLPAAEEGIVPGASNFRLSKVMGPRLARQVILGGRRIHADEPQALLFCDQVVAPEQMDKAVAQAAEALDNPSVVSNRKMLNLADEPLDAFRAYIAEFALEQAKRLYSADVIANLERTWINRTRKGA</sequence>
<name>A0ABV6W605_9ACTN</name>
<proteinExistence type="predicted"/>
<keyword evidence="3" id="KW-1185">Reference proteome</keyword>
<dbReference type="Pfam" id="PF00378">
    <property type="entry name" value="ECH_1"/>
    <property type="match status" value="1"/>
</dbReference>
<dbReference type="SUPFAM" id="SSF52096">
    <property type="entry name" value="ClpP/crotonase"/>
    <property type="match status" value="1"/>
</dbReference>
<dbReference type="EMBL" id="JBHFAB010000040">
    <property type="protein sequence ID" value="MFC1421412.1"/>
    <property type="molecule type" value="Genomic_DNA"/>
</dbReference>
<dbReference type="CDD" id="cd06558">
    <property type="entry name" value="crotonase-like"/>
    <property type="match status" value="1"/>
</dbReference>
<dbReference type="PANTHER" id="PTHR11941:SF54">
    <property type="entry name" value="ENOYL-COA HYDRATASE, MITOCHONDRIAL"/>
    <property type="match status" value="1"/>
</dbReference>
<evidence type="ECO:0000313" key="2">
    <source>
        <dbReference type="EMBL" id="MFC1421412.1"/>
    </source>
</evidence>
<dbReference type="GO" id="GO:0016491">
    <property type="term" value="F:oxidoreductase activity"/>
    <property type="evidence" value="ECO:0007669"/>
    <property type="project" value="UniProtKB-KW"/>
</dbReference>
<dbReference type="Gene3D" id="3.90.226.10">
    <property type="entry name" value="2-enoyl-CoA Hydratase, Chain A, domain 1"/>
    <property type="match status" value="1"/>
</dbReference>
<dbReference type="InterPro" id="IPR053482">
    <property type="entry name" value="DPA-CoA_Dioxygenase"/>
</dbReference>
<dbReference type="InterPro" id="IPR001753">
    <property type="entry name" value="Enoyl-CoA_hydra/iso"/>
</dbReference>
<evidence type="ECO:0000256" key="1">
    <source>
        <dbReference type="SAM" id="MobiDB-lite"/>
    </source>
</evidence>
<reference evidence="2 3" key="1">
    <citation type="submission" date="2024-09" db="EMBL/GenBank/DDBJ databases">
        <authorList>
            <person name="Lee S.D."/>
        </authorList>
    </citation>
    <scope>NUCLEOTIDE SEQUENCE [LARGE SCALE GENOMIC DNA]</scope>
    <source>
        <strain evidence="2 3">N8-3</strain>
    </source>
</reference>
<dbReference type="PANTHER" id="PTHR11941">
    <property type="entry name" value="ENOYL-COA HYDRATASE-RELATED"/>
    <property type="match status" value="1"/>
</dbReference>
<dbReference type="EC" id="1.13.11.80" evidence="2"/>
<gene>
    <name evidence="2" type="primary">dpgC</name>
    <name evidence="2" type="ORF">ACEZDE_32935</name>
</gene>
<organism evidence="2 3">
    <name type="scientific">Streptacidiphilus cavernicola</name>
    <dbReference type="NCBI Taxonomy" id="3342716"/>
    <lineage>
        <taxon>Bacteria</taxon>
        <taxon>Bacillati</taxon>
        <taxon>Actinomycetota</taxon>
        <taxon>Actinomycetes</taxon>
        <taxon>Kitasatosporales</taxon>
        <taxon>Streptomycetaceae</taxon>
        <taxon>Streptacidiphilus</taxon>
    </lineage>
</organism>
<dbReference type="Proteomes" id="UP001592531">
    <property type="component" value="Unassembled WGS sequence"/>
</dbReference>